<dbReference type="Proteomes" id="UP001501867">
    <property type="component" value="Unassembled WGS sequence"/>
</dbReference>
<dbReference type="PANTHER" id="PTHR42718:SF39">
    <property type="entry name" value="ACTINORHODIN TRANSPORTER-RELATED"/>
    <property type="match status" value="1"/>
</dbReference>
<evidence type="ECO:0000256" key="4">
    <source>
        <dbReference type="ARBA" id="ARBA00023136"/>
    </source>
</evidence>
<reference evidence="8 9" key="1">
    <citation type="journal article" date="2019" name="Int. J. Syst. Evol. Microbiol.">
        <title>The Global Catalogue of Microorganisms (GCM) 10K type strain sequencing project: providing services to taxonomists for standard genome sequencing and annotation.</title>
        <authorList>
            <consortium name="The Broad Institute Genomics Platform"/>
            <consortium name="The Broad Institute Genome Sequencing Center for Infectious Disease"/>
            <person name="Wu L."/>
            <person name="Ma J."/>
        </authorList>
    </citation>
    <scope>NUCLEOTIDE SEQUENCE [LARGE SCALE GENOMIC DNA]</scope>
    <source>
        <strain evidence="8 9">JCM 4505</strain>
    </source>
</reference>
<proteinExistence type="predicted"/>
<keyword evidence="3 6" id="KW-1133">Transmembrane helix</keyword>
<dbReference type="RefSeq" id="WP_344153212.1">
    <property type="nucleotide sequence ID" value="NZ_BAAABV010000009.1"/>
</dbReference>
<evidence type="ECO:0000256" key="5">
    <source>
        <dbReference type="ARBA" id="ARBA00023251"/>
    </source>
</evidence>
<evidence type="ECO:0000256" key="6">
    <source>
        <dbReference type="SAM" id="Phobius"/>
    </source>
</evidence>
<gene>
    <name evidence="8" type="ORF">GCM10010302_10830</name>
</gene>
<feature type="transmembrane region" description="Helical" evidence="6">
    <location>
        <begin position="37"/>
        <end position="58"/>
    </location>
</feature>
<keyword evidence="5" id="KW-0046">Antibiotic resistance</keyword>
<name>A0ABN0V4P9_9ACTN</name>
<dbReference type="PANTHER" id="PTHR42718">
    <property type="entry name" value="MAJOR FACILITATOR SUPERFAMILY MULTIDRUG TRANSPORTER MFSC"/>
    <property type="match status" value="1"/>
</dbReference>
<feature type="domain" description="Major facilitator superfamily (MFS) profile" evidence="7">
    <location>
        <begin position="1"/>
        <end position="101"/>
    </location>
</feature>
<sequence>MVLVGFGLGMVSGPLADMTLAKVPHEDAGAASGLFNTAMHLGIALGTALTALVFFAVTNGSADSALNRDAFLDVLWWVSGLLALMWALMFCLPKRPDDQAD</sequence>
<organism evidence="8 9">
    <name type="scientific">Streptomyces polychromogenes</name>
    <dbReference type="NCBI Taxonomy" id="67342"/>
    <lineage>
        <taxon>Bacteria</taxon>
        <taxon>Bacillati</taxon>
        <taxon>Actinomycetota</taxon>
        <taxon>Actinomycetes</taxon>
        <taxon>Kitasatosporales</taxon>
        <taxon>Streptomycetaceae</taxon>
        <taxon>Streptomyces</taxon>
    </lineage>
</organism>
<protein>
    <recommendedName>
        <fullName evidence="7">Major facilitator superfamily (MFS) profile domain-containing protein</fullName>
    </recommendedName>
</protein>
<evidence type="ECO:0000256" key="2">
    <source>
        <dbReference type="ARBA" id="ARBA00022692"/>
    </source>
</evidence>
<accession>A0ABN0V4P9</accession>
<evidence type="ECO:0000256" key="3">
    <source>
        <dbReference type="ARBA" id="ARBA00022989"/>
    </source>
</evidence>
<comment type="subcellular location">
    <subcellularLocation>
        <location evidence="1">Cell membrane</location>
        <topology evidence="1">Multi-pass membrane protein</topology>
    </subcellularLocation>
</comment>
<dbReference type="PROSITE" id="PS50850">
    <property type="entry name" value="MFS"/>
    <property type="match status" value="1"/>
</dbReference>
<dbReference type="SUPFAM" id="SSF103473">
    <property type="entry name" value="MFS general substrate transporter"/>
    <property type="match status" value="1"/>
</dbReference>
<dbReference type="EMBL" id="BAAABV010000009">
    <property type="protein sequence ID" value="GAA0275017.1"/>
    <property type="molecule type" value="Genomic_DNA"/>
</dbReference>
<keyword evidence="2 6" id="KW-0812">Transmembrane</keyword>
<evidence type="ECO:0000313" key="8">
    <source>
        <dbReference type="EMBL" id="GAA0275017.1"/>
    </source>
</evidence>
<evidence type="ECO:0000259" key="7">
    <source>
        <dbReference type="PROSITE" id="PS50850"/>
    </source>
</evidence>
<dbReference type="InterPro" id="IPR036259">
    <property type="entry name" value="MFS_trans_sf"/>
</dbReference>
<keyword evidence="9" id="KW-1185">Reference proteome</keyword>
<evidence type="ECO:0000256" key="1">
    <source>
        <dbReference type="ARBA" id="ARBA00004651"/>
    </source>
</evidence>
<feature type="transmembrane region" description="Helical" evidence="6">
    <location>
        <begin position="70"/>
        <end position="89"/>
    </location>
</feature>
<comment type="caution">
    <text evidence="8">The sequence shown here is derived from an EMBL/GenBank/DDBJ whole genome shotgun (WGS) entry which is preliminary data.</text>
</comment>
<dbReference type="InterPro" id="IPR020846">
    <property type="entry name" value="MFS_dom"/>
</dbReference>
<keyword evidence="4 6" id="KW-0472">Membrane</keyword>
<dbReference type="Gene3D" id="1.20.1250.20">
    <property type="entry name" value="MFS general substrate transporter like domains"/>
    <property type="match status" value="1"/>
</dbReference>
<evidence type="ECO:0000313" key="9">
    <source>
        <dbReference type="Proteomes" id="UP001501867"/>
    </source>
</evidence>